<sequence>MLRGRARTGDGGDPREALIASWQRAARPEDPQTRYGRAPSCVRRPNVMLRPCDDRREACDFRVAGAAAAPSPEVAPEVVVVATHGSASGGFGVAPFKLEEVGSAEIRSGVEPREGRERAK</sequence>
<name>B7QGI7_IXOSC</name>
<protein>
    <submittedName>
        <fullName evidence="1 2">Uncharacterized protein</fullName>
    </submittedName>
</protein>
<dbReference type="EMBL" id="ABJB010761535">
    <property type="status" value="NOT_ANNOTATED_CDS"/>
    <property type="molecule type" value="Genomic_DNA"/>
</dbReference>
<dbReference type="VEuPathDB" id="VectorBase:ISCI022398"/>
<accession>B7QGI7</accession>
<dbReference type="EMBL" id="DS931786">
    <property type="protein sequence ID" value="EEC17959.1"/>
    <property type="molecule type" value="Genomic_DNA"/>
</dbReference>
<dbReference type="VEuPathDB" id="VectorBase:ISCW022398"/>
<dbReference type="EnsemblMetazoa" id="ISCW022398-RA">
    <property type="protein sequence ID" value="ISCW022398-PA"/>
    <property type="gene ID" value="ISCW022398"/>
</dbReference>
<dbReference type="PaxDb" id="6945-B7QGI7"/>
<organism>
    <name type="scientific">Ixodes scapularis</name>
    <name type="common">Black-legged tick</name>
    <name type="synonym">Deer tick</name>
    <dbReference type="NCBI Taxonomy" id="6945"/>
    <lineage>
        <taxon>Eukaryota</taxon>
        <taxon>Metazoa</taxon>
        <taxon>Ecdysozoa</taxon>
        <taxon>Arthropoda</taxon>
        <taxon>Chelicerata</taxon>
        <taxon>Arachnida</taxon>
        <taxon>Acari</taxon>
        <taxon>Parasitiformes</taxon>
        <taxon>Ixodida</taxon>
        <taxon>Ixodoidea</taxon>
        <taxon>Ixodidae</taxon>
        <taxon>Ixodinae</taxon>
        <taxon>Ixodes</taxon>
    </lineage>
</organism>
<proteinExistence type="predicted"/>
<evidence type="ECO:0000313" key="1">
    <source>
        <dbReference type="EMBL" id="EEC17959.1"/>
    </source>
</evidence>
<gene>
    <name evidence="1" type="ORF">IscW_ISCW022398</name>
</gene>
<dbReference type="InParanoid" id="B7QGI7"/>
<dbReference type="AlphaFoldDB" id="B7QGI7"/>
<dbReference type="Proteomes" id="UP000001555">
    <property type="component" value="Unassembled WGS sequence"/>
</dbReference>
<dbReference type="EMBL" id="ABJB010606062">
    <property type="status" value="NOT_ANNOTATED_CDS"/>
    <property type="molecule type" value="Genomic_DNA"/>
</dbReference>
<evidence type="ECO:0000313" key="3">
    <source>
        <dbReference type="Proteomes" id="UP000001555"/>
    </source>
</evidence>
<keyword evidence="3" id="KW-1185">Reference proteome</keyword>
<dbReference type="HOGENOM" id="CLU_2052210_0_0_1"/>
<evidence type="ECO:0000313" key="2">
    <source>
        <dbReference type="EnsemblMetazoa" id="ISCW022398-PA"/>
    </source>
</evidence>
<reference evidence="1 3" key="1">
    <citation type="submission" date="2008-03" db="EMBL/GenBank/DDBJ databases">
        <title>Annotation of Ixodes scapularis.</title>
        <authorList>
            <consortium name="Ixodes scapularis Genome Project Consortium"/>
            <person name="Caler E."/>
            <person name="Hannick L.I."/>
            <person name="Bidwell S."/>
            <person name="Joardar V."/>
            <person name="Thiagarajan M."/>
            <person name="Amedeo P."/>
            <person name="Galinsky K.J."/>
            <person name="Schobel S."/>
            <person name="Inman J."/>
            <person name="Hostetler J."/>
            <person name="Miller J."/>
            <person name="Hammond M."/>
            <person name="Megy K."/>
            <person name="Lawson D."/>
            <person name="Kodira C."/>
            <person name="Sutton G."/>
            <person name="Meyer J."/>
            <person name="Hill C.A."/>
            <person name="Birren B."/>
            <person name="Nene V."/>
            <person name="Collins F."/>
            <person name="Alarcon-Chaidez F."/>
            <person name="Wikel S."/>
            <person name="Strausberg R."/>
        </authorList>
    </citation>
    <scope>NUCLEOTIDE SEQUENCE [LARGE SCALE GENOMIC DNA]</scope>
    <source>
        <strain evidence="3">Wikel</strain>
        <strain evidence="1">Wikel colony</strain>
    </source>
</reference>
<reference evidence="2" key="2">
    <citation type="submission" date="2020-05" db="UniProtKB">
        <authorList>
            <consortium name="EnsemblMetazoa"/>
        </authorList>
    </citation>
    <scope>IDENTIFICATION</scope>
    <source>
        <strain evidence="2">wikel</strain>
    </source>
</reference>